<evidence type="ECO:0000256" key="1">
    <source>
        <dbReference type="SAM" id="Phobius"/>
    </source>
</evidence>
<keyword evidence="3" id="KW-1185">Reference proteome</keyword>
<dbReference type="Proteomes" id="UP000682134">
    <property type="component" value="Unassembled WGS sequence"/>
</dbReference>
<dbReference type="AlphaFoldDB" id="A0A940NI71"/>
<keyword evidence="1" id="KW-1133">Transmembrane helix</keyword>
<evidence type="ECO:0000313" key="3">
    <source>
        <dbReference type="Proteomes" id="UP000682134"/>
    </source>
</evidence>
<dbReference type="EMBL" id="JAGIYQ010000002">
    <property type="protein sequence ID" value="MBP0724527.1"/>
    <property type="molecule type" value="Genomic_DNA"/>
</dbReference>
<name>A0A940NI71_9BACI</name>
<organism evidence="2 3">
    <name type="scientific">Gottfriedia endophytica</name>
    <dbReference type="NCBI Taxonomy" id="2820819"/>
    <lineage>
        <taxon>Bacteria</taxon>
        <taxon>Bacillati</taxon>
        <taxon>Bacillota</taxon>
        <taxon>Bacilli</taxon>
        <taxon>Bacillales</taxon>
        <taxon>Bacillaceae</taxon>
        <taxon>Gottfriedia</taxon>
    </lineage>
</organism>
<proteinExistence type="predicted"/>
<keyword evidence="1" id="KW-0812">Transmembrane</keyword>
<feature type="transmembrane region" description="Helical" evidence="1">
    <location>
        <begin position="7"/>
        <end position="24"/>
    </location>
</feature>
<accession>A0A940NI71</accession>
<sequence>MSHKLKLMIIYTISVLICALLIYFSTYNKLLASPIAVLIAIGVGKLLEKLTENKKETE</sequence>
<keyword evidence="1" id="KW-0472">Membrane</keyword>
<comment type="caution">
    <text evidence="2">The sequence shown here is derived from an EMBL/GenBank/DDBJ whole genome shotgun (WGS) entry which is preliminary data.</text>
</comment>
<gene>
    <name evidence="2" type="ORF">J5Y03_04920</name>
</gene>
<protein>
    <submittedName>
        <fullName evidence="2">Uncharacterized protein</fullName>
    </submittedName>
</protein>
<evidence type="ECO:0000313" key="2">
    <source>
        <dbReference type="EMBL" id="MBP0724527.1"/>
    </source>
</evidence>
<reference evidence="2" key="1">
    <citation type="submission" date="2021-04" db="EMBL/GenBank/DDBJ databases">
        <title>Genome seq and assembly of Bacillus sp.</title>
        <authorList>
            <person name="Chhetri G."/>
        </authorList>
    </citation>
    <scope>NUCLEOTIDE SEQUENCE</scope>
    <source>
        <strain evidence="2">RG28</strain>
    </source>
</reference>
<feature type="transmembrane region" description="Helical" evidence="1">
    <location>
        <begin position="30"/>
        <end position="47"/>
    </location>
</feature>
<dbReference type="RefSeq" id="WP_209403098.1">
    <property type="nucleotide sequence ID" value="NZ_JAGIYQ010000002.1"/>
</dbReference>